<feature type="compositionally biased region" description="Basic and acidic residues" evidence="1">
    <location>
        <begin position="243"/>
        <end position="255"/>
    </location>
</feature>
<evidence type="ECO:0000313" key="3">
    <source>
        <dbReference type="Proteomes" id="UP000193144"/>
    </source>
</evidence>
<feature type="compositionally biased region" description="Polar residues" evidence="1">
    <location>
        <begin position="1"/>
        <end position="14"/>
    </location>
</feature>
<keyword evidence="3" id="KW-1185">Reference proteome</keyword>
<proteinExistence type="predicted"/>
<gene>
    <name evidence="2" type="ORF">BCR34DRAFT_103603</name>
</gene>
<organism evidence="2 3">
    <name type="scientific">Clohesyomyces aquaticus</name>
    <dbReference type="NCBI Taxonomy" id="1231657"/>
    <lineage>
        <taxon>Eukaryota</taxon>
        <taxon>Fungi</taxon>
        <taxon>Dikarya</taxon>
        <taxon>Ascomycota</taxon>
        <taxon>Pezizomycotina</taxon>
        <taxon>Dothideomycetes</taxon>
        <taxon>Pleosporomycetidae</taxon>
        <taxon>Pleosporales</taxon>
        <taxon>Lindgomycetaceae</taxon>
        <taxon>Clohesyomyces</taxon>
    </lineage>
</organism>
<accession>A0A1Y2A1G7</accession>
<feature type="compositionally biased region" description="Basic and acidic residues" evidence="1">
    <location>
        <begin position="64"/>
        <end position="75"/>
    </location>
</feature>
<comment type="caution">
    <text evidence="2">The sequence shown here is derived from an EMBL/GenBank/DDBJ whole genome shotgun (WGS) entry which is preliminary data.</text>
</comment>
<feature type="region of interest" description="Disordered" evidence="1">
    <location>
        <begin position="1"/>
        <end position="79"/>
    </location>
</feature>
<feature type="region of interest" description="Disordered" evidence="1">
    <location>
        <begin position="230"/>
        <end position="259"/>
    </location>
</feature>
<dbReference type="AlphaFoldDB" id="A0A1Y2A1G7"/>
<name>A0A1Y2A1G7_9PLEO</name>
<reference evidence="2 3" key="1">
    <citation type="submission" date="2016-07" db="EMBL/GenBank/DDBJ databases">
        <title>Pervasive Adenine N6-methylation of Active Genes in Fungi.</title>
        <authorList>
            <consortium name="DOE Joint Genome Institute"/>
            <person name="Mondo S.J."/>
            <person name="Dannebaum R.O."/>
            <person name="Kuo R.C."/>
            <person name="Labutti K."/>
            <person name="Haridas S."/>
            <person name="Kuo A."/>
            <person name="Salamov A."/>
            <person name="Ahrendt S.R."/>
            <person name="Lipzen A."/>
            <person name="Sullivan W."/>
            <person name="Andreopoulos W.B."/>
            <person name="Clum A."/>
            <person name="Lindquist E."/>
            <person name="Daum C."/>
            <person name="Ramamoorthy G.K."/>
            <person name="Gryganskyi A."/>
            <person name="Culley D."/>
            <person name="Magnuson J.K."/>
            <person name="James T.Y."/>
            <person name="O'Malley M.A."/>
            <person name="Stajich J.E."/>
            <person name="Spatafora J.W."/>
            <person name="Visel A."/>
            <person name="Grigoriev I.V."/>
        </authorList>
    </citation>
    <scope>NUCLEOTIDE SEQUENCE [LARGE SCALE GENOMIC DNA]</scope>
    <source>
        <strain evidence="2 3">CBS 115471</strain>
    </source>
</reference>
<evidence type="ECO:0000313" key="2">
    <source>
        <dbReference type="EMBL" id="ORY16371.1"/>
    </source>
</evidence>
<sequence length="341" mass="38383">MLEGTTPPSRSNMQLGAATTMHKNIHLPDAGRIPTHTPGKIGTARRKSEGSQKTKRPGRPYDSYGRRERREDFKKPGLSGQCEDYTFLFRNPLGEGYDPNDPEYENEANPKWRDFLSKPDSKKAAQGKRMNVAREKPIRARLNDLFCPHNFMHDGDPFGPTPESKHGVRKFVAEYIRAVRCGALLDRWESKRNKDAESEIKQLAAQADESRVFWDPLDAFLRDYAEKPKDTKKTAAISQPGHSADKKRENKDKKSQRAQGAALPNIALLGEKIRDVELQNMGLLVDNLFKEGIGGVGLKEHFKMAIDVALENKDPFDHHSRIPIYGCICTSSCGEDNVPSK</sequence>
<dbReference type="Proteomes" id="UP000193144">
    <property type="component" value="Unassembled WGS sequence"/>
</dbReference>
<protein>
    <submittedName>
        <fullName evidence="2">Uncharacterized protein</fullName>
    </submittedName>
</protein>
<evidence type="ECO:0000256" key="1">
    <source>
        <dbReference type="SAM" id="MobiDB-lite"/>
    </source>
</evidence>
<dbReference type="EMBL" id="MCFA01000018">
    <property type="protein sequence ID" value="ORY16371.1"/>
    <property type="molecule type" value="Genomic_DNA"/>
</dbReference>